<comment type="caution">
    <text evidence="1">The sequence shown here is derived from an EMBL/GenBank/DDBJ whole genome shotgun (WGS) entry which is preliminary data.</text>
</comment>
<protein>
    <submittedName>
        <fullName evidence="1">Zinc finger, GRF-type</fullName>
    </submittedName>
</protein>
<proteinExistence type="predicted"/>
<evidence type="ECO:0000313" key="1">
    <source>
        <dbReference type="EMBL" id="KAF7812069.1"/>
    </source>
</evidence>
<name>A0A834T8U9_9FABA</name>
<dbReference type="EMBL" id="JAAIUW010000010">
    <property type="protein sequence ID" value="KAF7812069.1"/>
    <property type="molecule type" value="Genomic_DNA"/>
</dbReference>
<keyword evidence="2" id="KW-1185">Reference proteome</keyword>
<accession>A0A834T8U9</accession>
<dbReference type="AlphaFoldDB" id="A0A834T8U9"/>
<organism evidence="1 2">
    <name type="scientific">Senna tora</name>
    <dbReference type="NCBI Taxonomy" id="362788"/>
    <lineage>
        <taxon>Eukaryota</taxon>
        <taxon>Viridiplantae</taxon>
        <taxon>Streptophyta</taxon>
        <taxon>Embryophyta</taxon>
        <taxon>Tracheophyta</taxon>
        <taxon>Spermatophyta</taxon>
        <taxon>Magnoliopsida</taxon>
        <taxon>eudicotyledons</taxon>
        <taxon>Gunneridae</taxon>
        <taxon>Pentapetalae</taxon>
        <taxon>rosids</taxon>
        <taxon>fabids</taxon>
        <taxon>Fabales</taxon>
        <taxon>Fabaceae</taxon>
        <taxon>Caesalpinioideae</taxon>
        <taxon>Cassia clade</taxon>
        <taxon>Senna</taxon>
    </lineage>
</organism>
<evidence type="ECO:0000313" key="2">
    <source>
        <dbReference type="Proteomes" id="UP000634136"/>
    </source>
</evidence>
<gene>
    <name evidence="1" type="ORF">G2W53_033045</name>
</gene>
<sequence>MASRGVCSSTSIGADSEVNPRQRWRMCYCGRAAPLVTLWIEKNSRRRFFGCASFPQGRCGILA</sequence>
<reference evidence="1" key="1">
    <citation type="submission" date="2020-09" db="EMBL/GenBank/DDBJ databases">
        <title>Genome-Enabled Discovery of Anthraquinone Biosynthesis in Senna tora.</title>
        <authorList>
            <person name="Kang S.-H."/>
            <person name="Pandey R.P."/>
            <person name="Lee C.-M."/>
            <person name="Sim J.-S."/>
            <person name="Jeong J.-T."/>
            <person name="Choi B.-S."/>
            <person name="Jung M."/>
            <person name="Ginzburg D."/>
            <person name="Zhao K."/>
            <person name="Won S.Y."/>
            <person name="Oh T.-J."/>
            <person name="Yu Y."/>
            <person name="Kim N.-H."/>
            <person name="Lee O.R."/>
            <person name="Lee T.-H."/>
            <person name="Bashyal P."/>
            <person name="Kim T.-S."/>
            <person name="Lee W.-H."/>
            <person name="Kawkins C."/>
            <person name="Kim C.-K."/>
            <person name="Kim J.S."/>
            <person name="Ahn B.O."/>
            <person name="Rhee S.Y."/>
            <person name="Sohng J.K."/>
        </authorList>
    </citation>
    <scope>NUCLEOTIDE SEQUENCE</scope>
    <source>
        <tissue evidence="1">Leaf</tissue>
    </source>
</reference>
<dbReference type="Proteomes" id="UP000634136">
    <property type="component" value="Unassembled WGS sequence"/>
</dbReference>